<reference evidence="2 3" key="1">
    <citation type="submission" date="2024-01" db="EMBL/GenBank/DDBJ databases">
        <title>The genomes of 5 underutilized Papilionoideae crops provide insights into root nodulation and disease resistanc.</title>
        <authorList>
            <person name="Jiang F."/>
        </authorList>
    </citation>
    <scope>NUCLEOTIDE SEQUENCE [LARGE SCALE GENOMIC DNA]</scope>
    <source>
        <strain evidence="2">DUOXIRENSHENG_FW03</strain>
        <tissue evidence="2">Leaves</tissue>
    </source>
</reference>
<comment type="caution">
    <text evidence="2">The sequence shown here is derived from an EMBL/GenBank/DDBJ whole genome shotgun (WGS) entry which is preliminary data.</text>
</comment>
<protein>
    <submittedName>
        <fullName evidence="2">Uncharacterized protein</fullName>
    </submittedName>
</protein>
<sequence>MSPLVYEWVGGCQMAAGGGVKEAKGGAFGVPGLIQIYDTSFPSSASPTSAPRVASSPVPTASIRELSSASRGSSGTGRGRTSLRRRFRYQRVAHGLDSLRIGRGKFRLAFTKLP</sequence>
<organism evidence="2 3">
    <name type="scientific">Psophocarpus tetragonolobus</name>
    <name type="common">Winged bean</name>
    <name type="synonym">Dolichos tetragonolobus</name>
    <dbReference type="NCBI Taxonomy" id="3891"/>
    <lineage>
        <taxon>Eukaryota</taxon>
        <taxon>Viridiplantae</taxon>
        <taxon>Streptophyta</taxon>
        <taxon>Embryophyta</taxon>
        <taxon>Tracheophyta</taxon>
        <taxon>Spermatophyta</taxon>
        <taxon>Magnoliopsida</taxon>
        <taxon>eudicotyledons</taxon>
        <taxon>Gunneridae</taxon>
        <taxon>Pentapetalae</taxon>
        <taxon>rosids</taxon>
        <taxon>fabids</taxon>
        <taxon>Fabales</taxon>
        <taxon>Fabaceae</taxon>
        <taxon>Papilionoideae</taxon>
        <taxon>50 kb inversion clade</taxon>
        <taxon>NPAAA clade</taxon>
        <taxon>indigoferoid/millettioid clade</taxon>
        <taxon>Phaseoleae</taxon>
        <taxon>Psophocarpus</taxon>
    </lineage>
</organism>
<evidence type="ECO:0000256" key="1">
    <source>
        <dbReference type="SAM" id="MobiDB-lite"/>
    </source>
</evidence>
<keyword evidence="3" id="KW-1185">Reference proteome</keyword>
<gene>
    <name evidence="2" type="ORF">VNO78_29000</name>
</gene>
<name>A0AAN9X062_PSOTE</name>
<dbReference type="EMBL" id="JAYMYS010000008">
    <property type="protein sequence ID" value="KAK7383324.1"/>
    <property type="molecule type" value="Genomic_DNA"/>
</dbReference>
<accession>A0AAN9X062</accession>
<feature type="region of interest" description="Disordered" evidence="1">
    <location>
        <begin position="42"/>
        <end position="84"/>
    </location>
</feature>
<feature type="compositionally biased region" description="Low complexity" evidence="1">
    <location>
        <begin position="42"/>
        <end position="73"/>
    </location>
</feature>
<proteinExistence type="predicted"/>
<dbReference type="Proteomes" id="UP001386955">
    <property type="component" value="Unassembled WGS sequence"/>
</dbReference>
<dbReference type="AlphaFoldDB" id="A0AAN9X062"/>
<evidence type="ECO:0000313" key="2">
    <source>
        <dbReference type="EMBL" id="KAK7383324.1"/>
    </source>
</evidence>
<evidence type="ECO:0000313" key="3">
    <source>
        <dbReference type="Proteomes" id="UP001386955"/>
    </source>
</evidence>